<dbReference type="Proteomes" id="UP000008181">
    <property type="component" value="Chromosome 3"/>
</dbReference>
<dbReference type="OrthoDB" id="414175at2759"/>
<dbReference type="KEGG" id="ttt:THITE_2117031"/>
<dbReference type="Pfam" id="PF04646">
    <property type="entry name" value="DUF604"/>
    <property type="match status" value="1"/>
</dbReference>
<name>G2R7H1_THETT</name>
<evidence type="ECO:0000256" key="1">
    <source>
        <dbReference type="SAM" id="SignalP"/>
    </source>
</evidence>
<dbReference type="GO" id="GO:0016740">
    <property type="term" value="F:transferase activity"/>
    <property type="evidence" value="ECO:0007669"/>
    <property type="project" value="UniProtKB-KW"/>
</dbReference>
<dbReference type="AlphaFoldDB" id="G2R7H1"/>
<dbReference type="eggNOG" id="KOG2246">
    <property type="taxonomic scope" value="Eukaryota"/>
</dbReference>
<evidence type="ECO:0000313" key="2">
    <source>
        <dbReference type="EMBL" id="AEO67880.1"/>
    </source>
</evidence>
<dbReference type="GeneID" id="11518523"/>
<accession>G2R7H1</accession>
<keyword evidence="2" id="KW-0808">Transferase</keyword>
<feature type="chain" id="PRO_5003436344" evidence="1">
    <location>
        <begin position="28"/>
        <end position="513"/>
    </location>
</feature>
<dbReference type="PANTHER" id="PTHR10811">
    <property type="entry name" value="FRINGE-RELATED"/>
    <property type="match status" value="1"/>
</dbReference>
<dbReference type="InterPro" id="IPR006740">
    <property type="entry name" value="DUF604"/>
</dbReference>
<organism evidence="2 3">
    <name type="scientific">Thermothielavioides terrestris (strain ATCC 38088 / NRRL 8126)</name>
    <name type="common">Thielavia terrestris</name>
    <dbReference type="NCBI Taxonomy" id="578455"/>
    <lineage>
        <taxon>Eukaryota</taxon>
        <taxon>Fungi</taxon>
        <taxon>Dikarya</taxon>
        <taxon>Ascomycota</taxon>
        <taxon>Pezizomycotina</taxon>
        <taxon>Sordariomycetes</taxon>
        <taxon>Sordariomycetidae</taxon>
        <taxon>Sordariales</taxon>
        <taxon>Chaetomiaceae</taxon>
        <taxon>Thermothielavioides</taxon>
        <taxon>Thermothielavioides terrestris</taxon>
    </lineage>
</organism>
<keyword evidence="1" id="KW-0732">Signal</keyword>
<feature type="signal peptide" evidence="1">
    <location>
        <begin position="1"/>
        <end position="27"/>
    </location>
</feature>
<reference evidence="2 3" key="1">
    <citation type="journal article" date="2011" name="Nat. Biotechnol.">
        <title>Comparative genomic analysis of the thermophilic biomass-degrading fungi Myceliophthora thermophila and Thielavia terrestris.</title>
        <authorList>
            <person name="Berka R.M."/>
            <person name="Grigoriev I.V."/>
            <person name="Otillar R."/>
            <person name="Salamov A."/>
            <person name="Grimwood J."/>
            <person name="Reid I."/>
            <person name="Ishmael N."/>
            <person name="John T."/>
            <person name="Darmond C."/>
            <person name="Moisan M.-C."/>
            <person name="Henrissat B."/>
            <person name="Coutinho P.M."/>
            <person name="Lombard V."/>
            <person name="Natvig D.O."/>
            <person name="Lindquist E."/>
            <person name="Schmutz J."/>
            <person name="Lucas S."/>
            <person name="Harris P."/>
            <person name="Powlowski J."/>
            <person name="Bellemare A."/>
            <person name="Taylor D."/>
            <person name="Butler G."/>
            <person name="de Vries R.P."/>
            <person name="Allijn I.E."/>
            <person name="van den Brink J."/>
            <person name="Ushinsky S."/>
            <person name="Storms R."/>
            <person name="Powell A.J."/>
            <person name="Paulsen I.T."/>
            <person name="Elbourne L.D.H."/>
            <person name="Baker S.E."/>
            <person name="Magnuson J."/>
            <person name="LaBoissiere S."/>
            <person name="Clutterbuck A.J."/>
            <person name="Martinez D."/>
            <person name="Wogulis M."/>
            <person name="de Leon A.L."/>
            <person name="Rey M.W."/>
            <person name="Tsang A."/>
        </authorList>
    </citation>
    <scope>NUCLEOTIDE SEQUENCE [LARGE SCALE GENOMIC DNA]</scope>
    <source>
        <strain evidence="3">ATCC 38088 / NRRL 8126</strain>
    </source>
</reference>
<sequence>MLAHRCSARTSSSILLVFVLAIVFLTARRVHNPRAPPPPPDRATWRDGDMSKACPQDLEFLRTKDLALTQKIVYTRRCIRPVRGDVDRDVVANVSSPLVTTKTILNLADGCSSAEPPPCEPLSLHVPPAYPKPEHQYQHLVFGVASSYGRLQDALPTFAHWLSGSGAALIVVVADADQPDANFDLAALEAAYRNLSIDATVIAPKLKTGLPRKDTPANEPLPSPAPVEQLHFLLIRDMLEFATPQTQWLGVLDDDTFFPSLHPLSGMLQQHNHSAPVWLGALADNLESIRKWGYMSYGGAGVFLSMPLARQLAPHLDSCIRKTTIISGDGMLRDCIYLNTPTKLTVVPELYQHDMRGDPAGFYESGRRVLSVHHWKSWYNAPVDKMAAVVRVCGDCFLQRFRLGDDTLLANGYSVSVYRAGLLPTLDLGRIEGTWGGWGGSDFDFVYAPFRPPLAPEDKKSYRLVGVAEEPAATVNGVPAKLRQFYVHRTTTEEEKKGKDSAMDEVIELVWEG</sequence>
<dbReference type="EMBL" id="CP003011">
    <property type="protein sequence ID" value="AEO67880.1"/>
    <property type="molecule type" value="Genomic_DNA"/>
</dbReference>
<protein>
    <submittedName>
        <fullName evidence="2">Glycosyltransferase family 31 protein</fullName>
    </submittedName>
</protein>
<gene>
    <name evidence="2" type="ORF">THITE_2117031</name>
</gene>
<evidence type="ECO:0000313" key="3">
    <source>
        <dbReference type="Proteomes" id="UP000008181"/>
    </source>
</evidence>
<dbReference type="HOGENOM" id="CLU_024640_0_1_1"/>
<proteinExistence type="predicted"/>
<dbReference type="Gene3D" id="3.90.550.50">
    <property type="match status" value="1"/>
</dbReference>
<dbReference type="RefSeq" id="XP_003654216.1">
    <property type="nucleotide sequence ID" value="XM_003654168.1"/>
</dbReference>
<keyword evidence="3" id="KW-1185">Reference proteome</keyword>
<dbReference type="STRING" id="578455.G2R7H1"/>